<organism evidence="9">
    <name type="scientific">mine drainage metagenome</name>
    <dbReference type="NCBI Taxonomy" id="410659"/>
    <lineage>
        <taxon>unclassified sequences</taxon>
        <taxon>metagenomes</taxon>
        <taxon>ecological metagenomes</taxon>
    </lineage>
</organism>
<dbReference type="PANTHER" id="PTHR33908:SF11">
    <property type="entry name" value="MEMBRANE PROTEIN"/>
    <property type="match status" value="1"/>
</dbReference>
<keyword evidence="7 8" id="KW-0472">Membrane</keyword>
<evidence type="ECO:0000313" key="9">
    <source>
        <dbReference type="EMBL" id="OIR18929.1"/>
    </source>
</evidence>
<dbReference type="AlphaFoldDB" id="A0A1J5TDD2"/>
<accession>A0A1J5TDD2</accession>
<feature type="transmembrane region" description="Helical" evidence="8">
    <location>
        <begin position="309"/>
        <end position="327"/>
    </location>
</feature>
<feature type="transmembrane region" description="Helical" evidence="8">
    <location>
        <begin position="196"/>
        <end position="224"/>
    </location>
</feature>
<keyword evidence="3" id="KW-0328">Glycosyltransferase</keyword>
<proteinExistence type="predicted"/>
<evidence type="ECO:0000256" key="7">
    <source>
        <dbReference type="ARBA" id="ARBA00023136"/>
    </source>
</evidence>
<feature type="transmembrane region" description="Helical" evidence="8">
    <location>
        <begin position="120"/>
        <end position="139"/>
    </location>
</feature>
<keyword evidence="4" id="KW-0808">Transferase</keyword>
<evidence type="ECO:0000256" key="1">
    <source>
        <dbReference type="ARBA" id="ARBA00004651"/>
    </source>
</evidence>
<evidence type="ECO:0008006" key="10">
    <source>
        <dbReference type="Google" id="ProtNLM"/>
    </source>
</evidence>
<dbReference type="PANTHER" id="PTHR33908">
    <property type="entry name" value="MANNOSYLTRANSFERASE YKCB-RELATED"/>
    <property type="match status" value="1"/>
</dbReference>
<evidence type="ECO:0000256" key="5">
    <source>
        <dbReference type="ARBA" id="ARBA00022692"/>
    </source>
</evidence>
<reference evidence="9" key="1">
    <citation type="submission" date="2016-10" db="EMBL/GenBank/DDBJ databases">
        <title>Sequence of Gallionella enrichment culture.</title>
        <authorList>
            <person name="Poehlein A."/>
            <person name="Muehling M."/>
            <person name="Daniel R."/>
        </authorList>
    </citation>
    <scope>NUCLEOTIDE SEQUENCE</scope>
</reference>
<evidence type="ECO:0000256" key="3">
    <source>
        <dbReference type="ARBA" id="ARBA00022676"/>
    </source>
</evidence>
<sequence>MNTQPCHPPPQQTHGLSWGVCLFAVIAGMFAAVVAKNLGAYAADSDTSGYFHEARLLGAGRLFAPQRALEGLAATGRLDYVYCPLGFRPEAGGRLAPTYPSGFPLQIAALGRVLGQPAGAAAAIWLNAVGAFILTGGLLRACGVSWRGTLAASVVFGASPLVLFMGVQLMSDLPATAWVTGAVLAAIAGARRPAWAALSGLVLSVAVLIRPTNLLAVLPVAILFGSDWRRWVRFASAGLPTAAFLAFLNERLYGSPIITGYGDVGYLFGAGYLPGTLAHYALWLPVVFTPLVALAPVGAWPGAPASARVRLALVAWVVAYFGFYAFYRCTHEAWWYLRFVLPACPAWLALAALGADRLLARMRPAVTTLGSLAVLACAAAWLVHWDRRLFALEIGRGQRVYEDACTRAAALPDDPVILTMQTSGALFYYTDRAIVRWDMLQPGDFARLKELCLRSRRPVYAFLFPFEEHALTDGTCPGTWRRLEQFGPVSIWRLETGAPDGSS</sequence>
<feature type="transmembrane region" description="Helical" evidence="8">
    <location>
        <begin position="333"/>
        <end position="353"/>
    </location>
</feature>
<gene>
    <name evidence="9" type="ORF">GALL_12720</name>
</gene>
<feature type="transmembrane region" description="Helical" evidence="8">
    <location>
        <begin position="365"/>
        <end position="385"/>
    </location>
</feature>
<evidence type="ECO:0000256" key="6">
    <source>
        <dbReference type="ARBA" id="ARBA00022989"/>
    </source>
</evidence>
<feature type="transmembrane region" description="Helical" evidence="8">
    <location>
        <begin position="277"/>
        <end position="297"/>
    </location>
</feature>
<keyword evidence="2" id="KW-1003">Cell membrane</keyword>
<feature type="transmembrane region" description="Helical" evidence="8">
    <location>
        <begin position="145"/>
        <end position="166"/>
    </location>
</feature>
<dbReference type="GO" id="GO:0016763">
    <property type="term" value="F:pentosyltransferase activity"/>
    <property type="evidence" value="ECO:0007669"/>
    <property type="project" value="TreeGrafter"/>
</dbReference>
<dbReference type="EMBL" id="MLJW01000002">
    <property type="protein sequence ID" value="OIR18929.1"/>
    <property type="molecule type" value="Genomic_DNA"/>
</dbReference>
<comment type="subcellular location">
    <subcellularLocation>
        <location evidence="1">Cell membrane</location>
        <topology evidence="1">Multi-pass membrane protein</topology>
    </subcellularLocation>
</comment>
<evidence type="ECO:0000256" key="4">
    <source>
        <dbReference type="ARBA" id="ARBA00022679"/>
    </source>
</evidence>
<keyword evidence="6 8" id="KW-1133">Transmembrane helix</keyword>
<comment type="caution">
    <text evidence="9">The sequence shown here is derived from an EMBL/GenBank/DDBJ whole genome shotgun (WGS) entry which is preliminary data.</text>
</comment>
<evidence type="ECO:0000256" key="2">
    <source>
        <dbReference type="ARBA" id="ARBA00022475"/>
    </source>
</evidence>
<dbReference type="InterPro" id="IPR050297">
    <property type="entry name" value="LipidA_mod_glycosyltrf_83"/>
</dbReference>
<feature type="transmembrane region" description="Helical" evidence="8">
    <location>
        <begin position="231"/>
        <end position="248"/>
    </location>
</feature>
<name>A0A1J5TDD2_9ZZZZ</name>
<evidence type="ECO:0000256" key="8">
    <source>
        <dbReference type="SAM" id="Phobius"/>
    </source>
</evidence>
<feature type="transmembrane region" description="Helical" evidence="8">
    <location>
        <begin position="15"/>
        <end position="35"/>
    </location>
</feature>
<keyword evidence="5 8" id="KW-0812">Transmembrane</keyword>
<dbReference type="GO" id="GO:0008610">
    <property type="term" value="P:lipid biosynthetic process"/>
    <property type="evidence" value="ECO:0007669"/>
    <property type="project" value="UniProtKB-ARBA"/>
</dbReference>
<protein>
    <recommendedName>
        <fullName evidence="10">Glycosyltransferase RgtA/B/C/D-like domain-containing protein</fullName>
    </recommendedName>
</protein>
<dbReference type="GO" id="GO:0005886">
    <property type="term" value="C:plasma membrane"/>
    <property type="evidence" value="ECO:0007669"/>
    <property type="project" value="UniProtKB-SubCell"/>
</dbReference>